<proteinExistence type="predicted"/>
<evidence type="ECO:0000313" key="1">
    <source>
        <dbReference type="EMBL" id="DAF97478.1"/>
    </source>
</evidence>
<accession>A0A8S5USY2</accession>
<dbReference type="EMBL" id="BK016133">
    <property type="protein sequence ID" value="DAF97478.1"/>
    <property type="molecule type" value="Genomic_DNA"/>
</dbReference>
<name>A0A8S5USY2_9CAUD</name>
<sequence length="36" mass="4247">MNLIKAVNSNCWAIEALRKRLDYRVIPLYHFALNSI</sequence>
<reference evidence="1" key="1">
    <citation type="journal article" date="2021" name="Proc. Natl. Acad. Sci. U.S.A.">
        <title>A Catalog of Tens of Thousands of Viruses from Human Metagenomes Reveals Hidden Associations with Chronic Diseases.</title>
        <authorList>
            <person name="Tisza M.J."/>
            <person name="Buck C.B."/>
        </authorList>
    </citation>
    <scope>NUCLEOTIDE SEQUENCE</scope>
    <source>
        <strain evidence="1">CtijX18</strain>
    </source>
</reference>
<organism evidence="1">
    <name type="scientific">Myoviridae sp. ctijX18</name>
    <dbReference type="NCBI Taxonomy" id="2825154"/>
    <lineage>
        <taxon>Viruses</taxon>
        <taxon>Duplodnaviria</taxon>
        <taxon>Heunggongvirae</taxon>
        <taxon>Uroviricota</taxon>
        <taxon>Caudoviricetes</taxon>
    </lineage>
</organism>
<protein>
    <submittedName>
        <fullName evidence="1">Uncharacterized protein</fullName>
    </submittedName>
</protein>